<evidence type="ECO:0000313" key="3">
    <source>
        <dbReference type="EMBL" id="KTD27003.1"/>
    </source>
</evidence>
<evidence type="ECO:0000259" key="2">
    <source>
        <dbReference type="Pfam" id="PF22818"/>
    </source>
</evidence>
<dbReference type="PANTHER" id="PTHR30272">
    <property type="entry name" value="3-HYDROXYACYL-[ACYL-CARRIER-PROTEIN] DEHYDRATASE"/>
    <property type="match status" value="1"/>
</dbReference>
<dbReference type="PANTHER" id="PTHR30272:SF1">
    <property type="entry name" value="3-HYDROXYACYL-[ACYL-CARRIER-PROTEIN] DEHYDRATASE"/>
    <property type="match status" value="1"/>
</dbReference>
<dbReference type="Pfam" id="PF22818">
    <property type="entry name" value="ApeI-like"/>
    <property type="match status" value="1"/>
</dbReference>
<dbReference type="RefSeq" id="WP_058452037.1">
    <property type="nucleotide sequence ID" value="NZ_CAAAIB010000009.1"/>
</dbReference>
<gene>
    <name evidence="3" type="primary">fabA</name>
    <name evidence="3" type="ORF">Lmac_1251</name>
</gene>
<comment type="caution">
    <text evidence="3">The sequence shown here is derived from an EMBL/GenBank/DDBJ whole genome shotgun (WGS) entry which is preliminary data.</text>
</comment>
<dbReference type="Gene3D" id="3.10.129.10">
    <property type="entry name" value="Hotdog Thioesterase"/>
    <property type="match status" value="2"/>
</dbReference>
<evidence type="ECO:0000313" key="4">
    <source>
        <dbReference type="Proteomes" id="UP000054908"/>
    </source>
</evidence>
<proteinExistence type="predicted"/>
<dbReference type="SUPFAM" id="SSF54637">
    <property type="entry name" value="Thioesterase/thiol ester dehydrase-isomerase"/>
    <property type="match status" value="2"/>
</dbReference>
<dbReference type="Proteomes" id="UP000054908">
    <property type="component" value="Unassembled WGS sequence"/>
</dbReference>
<dbReference type="AlphaFoldDB" id="A0A0W0W3N2"/>
<accession>A0A0W0W3N2</accession>
<protein>
    <submittedName>
        <fullName evidence="3">(3R)-hydroxymyristoyl-ACP dehydratase</fullName>
    </submittedName>
</protein>
<dbReference type="InterPro" id="IPR054545">
    <property type="entry name" value="ApeI-like"/>
</dbReference>
<dbReference type="PATRIC" id="fig|466.6.peg.1326"/>
<keyword evidence="1" id="KW-0456">Lyase</keyword>
<sequence>MRFLFVDRILQLSPGEIARGIKHITRDDAYLCHDEQGRLCFIPSLIGETLGQLAAWNVMFANDFTLRPVAGVVSSARLHRPAYVGETLFLESVIESLDNRAVQYHSIAYVGDEVVFTIDGALGPLLPMAGFIDEQIVRRQFAEINRPGDWSQRQALTSSSELASELASAKAGLPGSQMLFDRILDSEPGVSLTAEKCITRAASYFNDHFPNNPVLPMTVLLECKLNLAREFIARASFNQCYQVSELRKIKMNEFVHPGSVLITHLKVKEQNDQQLILHYRSEVDGKRVCVLDLVMTTKGN</sequence>
<dbReference type="STRING" id="466.Lmac_1251"/>
<reference evidence="3 4" key="1">
    <citation type="submission" date="2015-11" db="EMBL/GenBank/DDBJ databases">
        <title>Genomic analysis of 38 Legionella species identifies large and diverse effector repertoires.</title>
        <authorList>
            <person name="Burstein D."/>
            <person name="Amaro F."/>
            <person name="Zusman T."/>
            <person name="Lifshitz Z."/>
            <person name="Cohen O."/>
            <person name="Gilbert J.A."/>
            <person name="Pupko T."/>
            <person name="Shuman H.A."/>
            <person name="Segal G."/>
        </authorList>
    </citation>
    <scope>NUCLEOTIDE SEQUENCE [LARGE SCALE GENOMIC DNA]</scope>
    <source>
        <strain evidence="3 4">PX-1-G2-E2</strain>
    </source>
</reference>
<dbReference type="GO" id="GO:0016829">
    <property type="term" value="F:lyase activity"/>
    <property type="evidence" value="ECO:0007669"/>
    <property type="project" value="UniProtKB-KW"/>
</dbReference>
<dbReference type="EMBL" id="LNYL01000033">
    <property type="protein sequence ID" value="KTD27003.1"/>
    <property type="molecule type" value="Genomic_DNA"/>
</dbReference>
<organism evidence="3 4">
    <name type="scientific">Legionella maceachernii</name>
    <dbReference type="NCBI Taxonomy" id="466"/>
    <lineage>
        <taxon>Bacteria</taxon>
        <taxon>Pseudomonadati</taxon>
        <taxon>Pseudomonadota</taxon>
        <taxon>Gammaproteobacteria</taxon>
        <taxon>Legionellales</taxon>
        <taxon>Legionellaceae</taxon>
        <taxon>Legionella</taxon>
    </lineage>
</organism>
<name>A0A0W0W3N2_9GAMM</name>
<evidence type="ECO:0000256" key="1">
    <source>
        <dbReference type="ARBA" id="ARBA00023239"/>
    </source>
</evidence>
<dbReference type="OrthoDB" id="4547918at2"/>
<dbReference type="InterPro" id="IPR029069">
    <property type="entry name" value="HotDog_dom_sf"/>
</dbReference>
<feature type="domain" description="ApeI dehydratase-like" evidence="2">
    <location>
        <begin position="191"/>
        <end position="281"/>
    </location>
</feature>
<dbReference type="InterPro" id="IPR013114">
    <property type="entry name" value="FabA_FabZ"/>
</dbReference>
<keyword evidence="4" id="KW-1185">Reference proteome</keyword>